<reference evidence="2" key="1">
    <citation type="submission" date="2020-10" db="EMBL/GenBank/DDBJ databases">
        <authorList>
            <person name="Kadnikov V."/>
            <person name="Beletsky A.V."/>
            <person name="Mardanov A.V."/>
            <person name="Karnachuk O.V."/>
            <person name="Ravin N.V."/>
        </authorList>
    </citation>
    <scope>NUCLEOTIDE SEQUENCE</scope>
    <source>
        <strain evidence="2">Bu02</strain>
    </source>
</reference>
<dbReference type="KEGG" id="fcz:IMF26_06625"/>
<evidence type="ECO:0008006" key="3">
    <source>
        <dbReference type="Google" id="ProtNLM"/>
    </source>
</evidence>
<dbReference type="AlphaFoldDB" id="A0AAT9L9N9"/>
<protein>
    <recommendedName>
        <fullName evidence="3">SGNH/GDSL hydrolase family protein</fullName>
    </recommendedName>
</protein>
<accession>A0AAT9L9N9</accession>
<organism evidence="2">
    <name type="scientific">Candidatus Fermentithermobacillus carboniphilus</name>
    <dbReference type="NCBI Taxonomy" id="3085328"/>
    <lineage>
        <taxon>Bacteria</taxon>
        <taxon>Bacillati</taxon>
        <taxon>Bacillota</taxon>
        <taxon>Candidatus Fermentithermobacillia</taxon>
        <taxon>Candidatus Fermentithermobacillales</taxon>
        <taxon>Candidatus Fermentithermobacillaceae</taxon>
        <taxon>Candidatus Fermentithermobacillus</taxon>
    </lineage>
</organism>
<dbReference type="InterPro" id="IPR036514">
    <property type="entry name" value="SGNH_hydro_sf"/>
</dbReference>
<keyword evidence="1" id="KW-1133">Transmembrane helix</keyword>
<evidence type="ECO:0000256" key="1">
    <source>
        <dbReference type="SAM" id="Phobius"/>
    </source>
</evidence>
<name>A0AAT9L9N9_9FIRM</name>
<keyword evidence="1" id="KW-0812">Transmembrane</keyword>
<evidence type="ECO:0000313" key="2">
    <source>
        <dbReference type="EMBL" id="QUL97781.1"/>
    </source>
</evidence>
<gene>
    <name evidence="2" type="ORF">IMF26_06625</name>
</gene>
<reference evidence="2" key="2">
    <citation type="journal article" date="2023" name="Biology">
        <title>Prokaryotic Life Associated with Coal-Fire Gas Vents Revealed by Metagenomics.</title>
        <authorList>
            <person name="Kadnikov V.V."/>
            <person name="Mardanov A.V."/>
            <person name="Beletsky A.V."/>
            <person name="Karnachuk O.V."/>
            <person name="Ravin N.V."/>
        </authorList>
    </citation>
    <scope>NUCLEOTIDE SEQUENCE</scope>
    <source>
        <strain evidence="2">Bu02</strain>
    </source>
</reference>
<sequence>MKTKTGIPSSLKYGLVFFVLSQVLLELFLPLSLVYNYRIDYNIIKDNLTDINRVLDRLKLYIQRNGIEDYIIIIGDSVAYSGPGGPLQSVSYYMNQISREKSLPPVFNLAIPAAQMGDFYTLLLMLDQKGISTDKVIINLLYAGFVKRDPDPPVVYWLERELKRLDPVSYAQVADALLASNENKNRPDPFETFLEVYVYNWIPVLRYRDFLRAGLFKAFGAYNEVTGDIRPWYEKPYLKSLLQDPVYKRQFDPAPFALDDSNPNVFFLKRIAEHQRGKSLLLFMSPINRELMAEEVSKPGFLQNFVSLNDFLKDLASEYSFVYRDLSNVVPAHLFSDHLHLVSEGYRYFAGILWKEILNSGILHSSKAACRITARYGVDPKLWILDSSKATCPVDPAVLRFDLFRRSWGMNLRTVSDLRDGQEVA</sequence>
<feature type="transmembrane region" description="Helical" evidence="1">
    <location>
        <begin position="12"/>
        <end position="35"/>
    </location>
</feature>
<proteinExistence type="predicted"/>
<dbReference type="Gene3D" id="3.40.50.1110">
    <property type="entry name" value="SGNH hydrolase"/>
    <property type="match status" value="1"/>
</dbReference>
<dbReference type="EMBL" id="CP062796">
    <property type="protein sequence ID" value="QUL97781.1"/>
    <property type="molecule type" value="Genomic_DNA"/>
</dbReference>
<dbReference type="SUPFAM" id="SSF52266">
    <property type="entry name" value="SGNH hydrolase"/>
    <property type="match status" value="1"/>
</dbReference>
<keyword evidence="1" id="KW-0472">Membrane</keyword>